<dbReference type="Pfam" id="PF25137">
    <property type="entry name" value="ADH_Fe_C"/>
    <property type="match status" value="1"/>
</dbReference>
<dbReference type="CDD" id="cd08187">
    <property type="entry name" value="BDH"/>
    <property type="match status" value="1"/>
</dbReference>
<dbReference type="FunFam" id="3.40.50.1970:FF:000003">
    <property type="entry name" value="Alcohol dehydrogenase, iron-containing"/>
    <property type="match status" value="1"/>
</dbReference>
<dbReference type="RefSeq" id="WP_006568244.1">
    <property type="nucleotide sequence ID" value="NZ_BAABZP010000001.1"/>
</dbReference>
<dbReference type="EMBL" id="CACRSQ010000010">
    <property type="protein sequence ID" value="VYT40124.1"/>
    <property type="molecule type" value="Genomic_DNA"/>
</dbReference>
<gene>
    <name evidence="4" type="primary">bdhA_8</name>
    <name evidence="4" type="ORF">ACLFYP115_03239</name>
</gene>
<evidence type="ECO:0000313" key="4">
    <source>
        <dbReference type="EMBL" id="VYT40124.1"/>
    </source>
</evidence>
<dbReference type="Pfam" id="PF00465">
    <property type="entry name" value="Fe-ADH"/>
    <property type="match status" value="1"/>
</dbReference>
<sequence length="394" mass="43051">MLNFEYCSPTSYIFGKGRERETGSYIKPYTNKNKVLIVYDTERITECGLLKTVTDSLEEEKISWCKLSGVVPNPRFSLVKHGIDLVKQERADFVLGIGGGSVLDTAKAIGAGAAYDGDAWDLCTGTYAERSLPVGAILTLAATGSEGSMFSVISDDQTGEKLGIAGEAIRPKFAVLNPELTYSLPAFQTACGACDMMSHIMENYFTNSKGTFMIDRLIEGLLKTVIEYTPIALREPDNYEARAALMWASSLANNGSMGLGRISDTGIHAAAQAIGGKFDKTHGATIALVIPPIMKKLYKKNLGRYVQYASKVWGIEPNLDHPEETALKGILKTQTFFKEIGLPSKMSDLGIKNPAEYVDELTESVDIDMWQATPGYTVGITKEELREVFKETAE</sequence>
<dbReference type="GO" id="GO:0008106">
    <property type="term" value="F:alcohol dehydrogenase (NADP+) activity"/>
    <property type="evidence" value="ECO:0007669"/>
    <property type="project" value="TreeGrafter"/>
</dbReference>
<dbReference type="Gene3D" id="1.20.1090.10">
    <property type="entry name" value="Dehydroquinate synthase-like - alpha domain"/>
    <property type="match status" value="1"/>
</dbReference>
<dbReference type="Gene3D" id="3.40.50.1970">
    <property type="match status" value="1"/>
</dbReference>
<evidence type="ECO:0000259" key="2">
    <source>
        <dbReference type="Pfam" id="PF00465"/>
    </source>
</evidence>
<dbReference type="GO" id="GO:0046872">
    <property type="term" value="F:metal ion binding"/>
    <property type="evidence" value="ECO:0007669"/>
    <property type="project" value="InterPro"/>
</dbReference>
<name>A0A6N2WBM2_9FIRM</name>
<dbReference type="InterPro" id="IPR056798">
    <property type="entry name" value="ADH_Fe_C"/>
</dbReference>
<accession>A0A6N2WBM2</accession>
<dbReference type="GO" id="GO:1990362">
    <property type="term" value="F:butanol dehydrogenase (NAD+) activity"/>
    <property type="evidence" value="ECO:0007669"/>
    <property type="project" value="InterPro"/>
</dbReference>
<evidence type="ECO:0000259" key="3">
    <source>
        <dbReference type="Pfam" id="PF25137"/>
    </source>
</evidence>
<dbReference type="SUPFAM" id="SSF56796">
    <property type="entry name" value="Dehydroquinate synthase-like"/>
    <property type="match status" value="1"/>
</dbReference>
<organism evidence="4">
    <name type="scientific">Anaerostipes caccae</name>
    <dbReference type="NCBI Taxonomy" id="105841"/>
    <lineage>
        <taxon>Bacteria</taxon>
        <taxon>Bacillati</taxon>
        <taxon>Bacillota</taxon>
        <taxon>Clostridia</taxon>
        <taxon>Lachnospirales</taxon>
        <taxon>Lachnospiraceae</taxon>
        <taxon>Anaerostipes</taxon>
    </lineage>
</organism>
<dbReference type="EC" id="1.1.1.-" evidence="4"/>
<dbReference type="PANTHER" id="PTHR43633:SF1">
    <property type="entry name" value="ALCOHOL DEHYDROGENASE YQHD"/>
    <property type="match status" value="1"/>
</dbReference>
<protein>
    <submittedName>
        <fullName evidence="4">NADH-dependent butanol dehydrogenase A</fullName>
        <ecNumber evidence="4">1.1.1.-</ecNumber>
    </submittedName>
</protein>
<dbReference type="AlphaFoldDB" id="A0A6N2WBM2"/>
<feature type="domain" description="Alcohol dehydrogenase iron-type/glycerol dehydrogenase GldA" evidence="2">
    <location>
        <begin position="9"/>
        <end position="178"/>
    </location>
</feature>
<keyword evidence="1 4" id="KW-0560">Oxidoreductase</keyword>
<proteinExistence type="predicted"/>
<dbReference type="InterPro" id="IPR001670">
    <property type="entry name" value="ADH_Fe/GldA"/>
</dbReference>
<dbReference type="GO" id="GO:0005829">
    <property type="term" value="C:cytosol"/>
    <property type="evidence" value="ECO:0007669"/>
    <property type="project" value="TreeGrafter"/>
</dbReference>
<evidence type="ECO:0000256" key="1">
    <source>
        <dbReference type="ARBA" id="ARBA00023002"/>
    </source>
</evidence>
<reference evidence="4" key="1">
    <citation type="submission" date="2019-11" db="EMBL/GenBank/DDBJ databases">
        <authorList>
            <person name="Feng L."/>
        </authorList>
    </citation>
    <scope>NUCLEOTIDE SEQUENCE</scope>
    <source>
        <strain evidence="4">AcaccaeLFYP115</strain>
    </source>
</reference>
<dbReference type="InterPro" id="IPR044731">
    <property type="entry name" value="BDH-like"/>
</dbReference>
<dbReference type="PANTHER" id="PTHR43633">
    <property type="entry name" value="ALCOHOL DEHYDROGENASE YQHD"/>
    <property type="match status" value="1"/>
</dbReference>
<dbReference type="GO" id="GO:1990002">
    <property type="term" value="F:methylglyoxal reductase (NADPH) (acetol producing) activity"/>
    <property type="evidence" value="ECO:0007669"/>
    <property type="project" value="TreeGrafter"/>
</dbReference>
<feature type="domain" description="Fe-containing alcohol dehydrogenase-like C-terminal" evidence="3">
    <location>
        <begin position="189"/>
        <end position="388"/>
    </location>
</feature>